<evidence type="ECO:0000313" key="3">
    <source>
        <dbReference type="Proteomes" id="UP000250443"/>
    </source>
</evidence>
<protein>
    <submittedName>
        <fullName evidence="1">Uncharacterized protein</fullName>
    </submittedName>
</protein>
<accession>A0A2X2BUR4</accession>
<name>A0A2X2BUR4_PSELU</name>
<evidence type="ECO:0000313" key="1">
    <source>
        <dbReference type="EMBL" id="SPZ00132.1"/>
    </source>
</evidence>
<reference evidence="1 3" key="1">
    <citation type="submission" date="2018-06" db="EMBL/GenBank/DDBJ databases">
        <authorList>
            <consortium name="Pathogen Informatics"/>
            <person name="Doyle S."/>
        </authorList>
    </citation>
    <scope>NUCLEOTIDE SEQUENCE [LARGE SCALE GENOMIC DNA]</scope>
    <source>
        <strain evidence="1 3">NCTC11842</strain>
    </source>
</reference>
<gene>
    <name evidence="1" type="ORF">NCTC11842_00277</name>
    <name evidence="2" type="ORF">NCTC11842_00488</name>
</gene>
<proteinExistence type="predicted"/>
<organism evidence="1 3">
    <name type="scientific">Pseudomonas luteola</name>
    <dbReference type="NCBI Taxonomy" id="47886"/>
    <lineage>
        <taxon>Bacteria</taxon>
        <taxon>Pseudomonadati</taxon>
        <taxon>Pseudomonadota</taxon>
        <taxon>Gammaproteobacteria</taxon>
        <taxon>Pseudomonadales</taxon>
        <taxon>Pseudomonadaceae</taxon>
        <taxon>Pseudomonas</taxon>
    </lineage>
</organism>
<evidence type="ECO:0000313" key="2">
    <source>
        <dbReference type="EMBL" id="SPZ00339.1"/>
    </source>
</evidence>
<dbReference type="AlphaFoldDB" id="A0A2X2BUR4"/>
<dbReference type="EMBL" id="UAUF01000002">
    <property type="protein sequence ID" value="SPZ00339.1"/>
    <property type="molecule type" value="Genomic_DNA"/>
</dbReference>
<dbReference type="EMBL" id="UAUF01000002">
    <property type="protein sequence ID" value="SPZ00132.1"/>
    <property type="molecule type" value="Genomic_DNA"/>
</dbReference>
<sequence>MSTSSGKHRLEPKVDPLAILDAWGSGDLAAHTAPLHTKNSLTHDQLRKLWALLNTPSAPGTIDLVLPR</sequence>
<dbReference type="Proteomes" id="UP000250443">
    <property type="component" value="Unassembled WGS sequence"/>
</dbReference>